<dbReference type="OrthoDB" id="1077582at2759"/>
<dbReference type="GO" id="GO:0006629">
    <property type="term" value="P:lipid metabolic process"/>
    <property type="evidence" value="ECO:0007669"/>
    <property type="project" value="InterPro"/>
</dbReference>
<dbReference type="eggNOG" id="ENOG502SI5I">
    <property type="taxonomic scope" value="Eukaryota"/>
</dbReference>
<keyword evidence="7 8" id="KW-0472">Membrane</keyword>
<keyword evidence="5 8" id="KW-0812">Transmembrane</keyword>
<proteinExistence type="inferred from homology"/>
<comment type="pathway">
    <text evidence="2">Secondary metabolite biosynthesis.</text>
</comment>
<protein>
    <submittedName>
        <fullName evidence="10">Pc21g22250 protein</fullName>
    </submittedName>
</protein>
<dbReference type="OMA" id="WHQCLRR"/>
<evidence type="ECO:0000256" key="4">
    <source>
        <dbReference type="ARBA" id="ARBA00022679"/>
    </source>
</evidence>
<evidence type="ECO:0000256" key="1">
    <source>
        <dbReference type="ARBA" id="ARBA00004141"/>
    </source>
</evidence>
<evidence type="ECO:0000256" key="8">
    <source>
        <dbReference type="SAM" id="Phobius"/>
    </source>
</evidence>
<gene>
    <name evidence="10" type="ORF">Pc21g22250</name>
    <name evidence="10" type="ORF">PCH_Pc21g22250</name>
</gene>
<accession>B6HN05</accession>
<sequence>MCAPMAFSQICPMLSMFSCLSLKIGSAWSFPVLLSVFLILFVTTILHVPRTSTGLRVIHGIFLCLLTYSLQQAFFQLCENYHWRAAAAPLLWIQCLSASELILVTNTDFSDIRALGRGSLVIRSIALLWNLRRVGTKWRVACSGVDAGAKDPPKGRFPFILKRLLTTFLAYIVIDAMVSAPTLDSSLVGPRKQTLMHPFDLSLEDIIFRVIGTAAFWASTYLVNLVMSNTVAIFCVATGISSTQNCPPLYGPLSEAYSIRHFWGVTWHQCLRRGLTGHAELITRLTPIFSESKMVSRYMRLSVAFLISGLIHHSSDLAMGIPRAEAGSLRFFLLQPLGIMLEDGVQMLTGSILSTSHLGRVRTRQIIGYAWVMVFLVWTTPTWFYPQQRTGLDPTDLLPFHLIQPVLVHIRNH</sequence>
<dbReference type="InterPro" id="IPR044851">
    <property type="entry name" value="Wax_synthase"/>
</dbReference>
<name>B6HN05_PENRW</name>
<keyword evidence="11" id="KW-1185">Reference proteome</keyword>
<evidence type="ECO:0000313" key="11">
    <source>
        <dbReference type="Proteomes" id="UP000000724"/>
    </source>
</evidence>
<evidence type="ECO:0000256" key="2">
    <source>
        <dbReference type="ARBA" id="ARBA00005179"/>
    </source>
</evidence>
<dbReference type="HOGENOM" id="CLU_032731_0_1_1"/>
<reference evidence="10 11" key="1">
    <citation type="journal article" date="2008" name="Nat. Biotechnol.">
        <title>Genome sequencing and analysis of the filamentous fungus Penicillium chrysogenum.</title>
        <authorList>
            <person name="van den Berg M.A."/>
            <person name="Albang R."/>
            <person name="Albermann K."/>
            <person name="Badger J.H."/>
            <person name="Daran J.-M."/>
            <person name="Driessen A.J.M."/>
            <person name="Garcia-Estrada C."/>
            <person name="Fedorova N.D."/>
            <person name="Harris D.M."/>
            <person name="Heijne W.H.M."/>
            <person name="Joardar V.S."/>
            <person name="Kiel J.A.K.W."/>
            <person name="Kovalchuk A."/>
            <person name="Martin J.F."/>
            <person name="Nierman W.C."/>
            <person name="Nijland J.G."/>
            <person name="Pronk J.T."/>
            <person name="Roubos J.A."/>
            <person name="van der Klei I.J."/>
            <person name="van Peij N.N.M.E."/>
            <person name="Veenhuis M."/>
            <person name="von Doehren H."/>
            <person name="Wagner C."/>
            <person name="Wortman J.R."/>
            <person name="Bovenberg R.A.L."/>
        </authorList>
    </citation>
    <scope>NUCLEOTIDE SEQUENCE [LARGE SCALE GENOMIC DNA]</scope>
    <source>
        <strain evidence="11">ATCC 28089 / DSM 1075 / NRRL 1951 / Wisconsin 54-1255</strain>
    </source>
</reference>
<organism evidence="10 11">
    <name type="scientific">Penicillium rubens (strain ATCC 28089 / DSM 1075 / NRRL 1951 / Wisconsin 54-1255)</name>
    <name type="common">Penicillium chrysogenum</name>
    <dbReference type="NCBI Taxonomy" id="500485"/>
    <lineage>
        <taxon>Eukaryota</taxon>
        <taxon>Fungi</taxon>
        <taxon>Dikarya</taxon>
        <taxon>Ascomycota</taxon>
        <taxon>Pezizomycotina</taxon>
        <taxon>Eurotiomycetes</taxon>
        <taxon>Eurotiomycetidae</taxon>
        <taxon>Eurotiales</taxon>
        <taxon>Aspergillaceae</taxon>
        <taxon>Penicillium</taxon>
        <taxon>Penicillium chrysogenum species complex</taxon>
    </lineage>
</organism>
<dbReference type="AlphaFoldDB" id="B6HN05"/>
<evidence type="ECO:0000256" key="6">
    <source>
        <dbReference type="ARBA" id="ARBA00022989"/>
    </source>
</evidence>
<evidence type="ECO:0000313" key="10">
    <source>
        <dbReference type="EMBL" id="CAP97122.1"/>
    </source>
</evidence>
<dbReference type="VEuPathDB" id="FungiDB:PCH_Pc21g22250"/>
<dbReference type="GO" id="GO:0008374">
    <property type="term" value="F:O-acyltransferase activity"/>
    <property type="evidence" value="ECO:0007669"/>
    <property type="project" value="InterPro"/>
</dbReference>
<feature type="transmembrane region" description="Helical" evidence="8">
    <location>
        <begin position="28"/>
        <end position="48"/>
    </location>
</feature>
<dbReference type="Pfam" id="PF13813">
    <property type="entry name" value="MBOAT_2"/>
    <property type="match status" value="1"/>
</dbReference>
<dbReference type="STRING" id="500485.B6HN05"/>
<dbReference type="GO" id="GO:0016020">
    <property type="term" value="C:membrane"/>
    <property type="evidence" value="ECO:0007669"/>
    <property type="project" value="UniProtKB-SubCell"/>
</dbReference>
<dbReference type="EMBL" id="AM920436">
    <property type="protein sequence ID" value="CAP97122.1"/>
    <property type="molecule type" value="Genomic_DNA"/>
</dbReference>
<feature type="domain" description="Wax synthase" evidence="9">
    <location>
        <begin position="246"/>
        <end position="334"/>
    </location>
</feature>
<keyword evidence="6 8" id="KW-1133">Transmembrane helix</keyword>
<feature type="transmembrane region" description="Helical" evidence="8">
    <location>
        <begin position="164"/>
        <end position="183"/>
    </location>
</feature>
<evidence type="ECO:0000256" key="7">
    <source>
        <dbReference type="ARBA" id="ARBA00023136"/>
    </source>
</evidence>
<feature type="transmembrane region" description="Helical" evidence="8">
    <location>
        <begin position="206"/>
        <end position="227"/>
    </location>
</feature>
<feature type="transmembrane region" description="Helical" evidence="8">
    <location>
        <begin position="81"/>
        <end position="103"/>
    </location>
</feature>
<dbReference type="InterPro" id="IPR032805">
    <property type="entry name" value="Wax_synthase_dom"/>
</dbReference>
<feature type="transmembrane region" description="Helical" evidence="8">
    <location>
        <begin position="55"/>
        <end position="75"/>
    </location>
</feature>
<dbReference type="PANTHER" id="PTHR31595">
    <property type="entry name" value="LONG-CHAIN-ALCOHOL O-FATTY-ACYLTRANSFERASE 3-RELATED"/>
    <property type="match status" value="1"/>
</dbReference>
<dbReference type="BioCyc" id="PCHR:PC21G22250-MONOMER"/>
<keyword evidence="4" id="KW-0808">Transferase</keyword>
<evidence type="ECO:0000259" key="9">
    <source>
        <dbReference type="Pfam" id="PF13813"/>
    </source>
</evidence>
<feature type="transmembrane region" description="Helical" evidence="8">
    <location>
        <begin position="366"/>
        <end position="385"/>
    </location>
</feature>
<comment type="subcellular location">
    <subcellularLocation>
        <location evidence="1">Membrane</location>
        <topology evidence="1">Multi-pass membrane protein</topology>
    </subcellularLocation>
</comment>
<dbReference type="PANTHER" id="PTHR31595:SF57">
    <property type="entry name" value="OS04G0481900 PROTEIN"/>
    <property type="match status" value="1"/>
</dbReference>
<evidence type="ECO:0000256" key="5">
    <source>
        <dbReference type="ARBA" id="ARBA00022692"/>
    </source>
</evidence>
<comment type="similarity">
    <text evidence="3">Belongs to the wax synthase family.</text>
</comment>
<dbReference type="Proteomes" id="UP000000724">
    <property type="component" value="Contig Pc00c21"/>
</dbReference>
<evidence type="ECO:0000256" key="3">
    <source>
        <dbReference type="ARBA" id="ARBA00007282"/>
    </source>
</evidence>